<evidence type="ECO:0000256" key="4">
    <source>
        <dbReference type="ARBA" id="ARBA00022825"/>
    </source>
</evidence>
<dbReference type="Gene3D" id="3.40.50.200">
    <property type="entry name" value="Peptidase S8/S53 domain"/>
    <property type="match status" value="1"/>
</dbReference>
<dbReference type="GO" id="GO:0006508">
    <property type="term" value="P:proteolysis"/>
    <property type="evidence" value="ECO:0007669"/>
    <property type="project" value="UniProtKB-KW"/>
</dbReference>
<dbReference type="PROSITE" id="PS51892">
    <property type="entry name" value="SUBTILASE"/>
    <property type="match status" value="1"/>
</dbReference>
<feature type="domain" description="Peptidase S8/S53" evidence="7">
    <location>
        <begin position="163"/>
        <end position="413"/>
    </location>
</feature>
<accession>A0ABQ2V6X0</accession>
<keyword evidence="2 5" id="KW-0645">Protease</keyword>
<reference evidence="9" key="1">
    <citation type="journal article" date="2019" name="Int. J. Syst. Evol. Microbiol.">
        <title>The Global Catalogue of Microorganisms (GCM) 10K type strain sequencing project: providing services to taxonomists for standard genome sequencing and annotation.</title>
        <authorList>
            <consortium name="The Broad Institute Genomics Platform"/>
            <consortium name="The Broad Institute Genome Sequencing Center for Infectious Disease"/>
            <person name="Wu L."/>
            <person name="Ma J."/>
        </authorList>
    </citation>
    <scope>NUCLEOTIDE SEQUENCE [LARGE SCALE GENOMIC DNA]</scope>
    <source>
        <strain evidence="9">JCM 3296</strain>
    </source>
</reference>
<dbReference type="PANTHER" id="PTHR43806">
    <property type="entry name" value="PEPTIDASE S8"/>
    <property type="match status" value="1"/>
</dbReference>
<evidence type="ECO:0000256" key="1">
    <source>
        <dbReference type="ARBA" id="ARBA00011073"/>
    </source>
</evidence>
<name>A0ABQ2V6X0_9PSEU</name>
<dbReference type="InterPro" id="IPR023828">
    <property type="entry name" value="Peptidase_S8_Ser-AS"/>
</dbReference>
<evidence type="ECO:0000256" key="3">
    <source>
        <dbReference type="ARBA" id="ARBA00022801"/>
    </source>
</evidence>
<feature type="active site" description="Charge relay system" evidence="5">
    <location>
        <position position="203"/>
    </location>
</feature>
<dbReference type="PANTHER" id="PTHR43806:SF11">
    <property type="entry name" value="CEREVISIN-RELATED"/>
    <property type="match status" value="1"/>
</dbReference>
<dbReference type="InterPro" id="IPR000209">
    <property type="entry name" value="Peptidase_S8/S53_dom"/>
</dbReference>
<dbReference type="RefSeq" id="WP_189258069.1">
    <property type="nucleotide sequence ID" value="NZ_BMRE01000044.1"/>
</dbReference>
<proteinExistence type="inferred from homology"/>
<comment type="caution">
    <text evidence="8">The sequence shown here is derived from an EMBL/GenBank/DDBJ whole genome shotgun (WGS) entry which is preliminary data.</text>
</comment>
<feature type="active site" description="Charge relay system" evidence="5">
    <location>
        <position position="366"/>
    </location>
</feature>
<dbReference type="GO" id="GO:0008233">
    <property type="term" value="F:peptidase activity"/>
    <property type="evidence" value="ECO:0007669"/>
    <property type="project" value="UniProtKB-KW"/>
</dbReference>
<feature type="chain" id="PRO_5047441281" evidence="6">
    <location>
        <begin position="24"/>
        <end position="1014"/>
    </location>
</feature>
<dbReference type="EMBL" id="BMRE01000044">
    <property type="protein sequence ID" value="GGU68402.1"/>
    <property type="molecule type" value="Genomic_DNA"/>
</dbReference>
<dbReference type="InterPro" id="IPR050131">
    <property type="entry name" value="Peptidase_S8_subtilisin-like"/>
</dbReference>
<evidence type="ECO:0000313" key="8">
    <source>
        <dbReference type="EMBL" id="GGU68402.1"/>
    </source>
</evidence>
<protein>
    <submittedName>
        <fullName evidence="8">Serine protease</fullName>
    </submittedName>
</protein>
<dbReference type="InterPro" id="IPR013783">
    <property type="entry name" value="Ig-like_fold"/>
</dbReference>
<keyword evidence="4 5" id="KW-0720">Serine protease</keyword>
<sequence>MRIRALSAVVALALTTVPAVASAADSPHATANEITLVTGDQVSLGPDGTVTAIKPGEGRTGITFRTHRRPDGHTLVIPSDAAAPLAANRLDQRLFDVTSLQEFGYRDRTPLLVGGSPRLAAGDWSSLKNSADKVWLDGLRQPSLDRSVKQIGAPAAHAAGLTGKGVKIAVVDTGVDHWGPDLWGREIASRNFTSEPDMANNAHGTHVAATIVSGHATYGGVAPGARILDAKVCQSSGCPDSAIISGLRWAVEQGAQIVNVSLGGPDGPEIDPVEQEINTLTAEYGTLFVVAAGNDGRPGTINSPGSAEAALTVGAVDREDQLAPFSSQGPKTGARGSVKPEVTAPGVDIVAAKAGSYDHIAMSGTSMATPHVTGAAALLKQQHPEWTASQLKAALAATAKPTTGLTPFQQGAGRIDVAKAITQRVVADAATLDLGTHVWPREDDTPTTKQITYTNTADADITLDLTLDSAARVFSLSTNSLIVPAKGTATVRVTGDPRAASADGVVTGEVVATSGDQRVRTLIGLDREPESYTLRLDHTGYDGQNPASGLTIVTGLDVPHSVLLDATRDHVLRLPKGTYLIDSKIDRVDPAGRTVTGQLVHPGVRLTRDETVAIDVRETQPVSLTAPGLGTSSTAVVAYQRTFDGVPARGSISVRDGRALVRTKQLGSPVPEREFSSLVSLDATTATPGTFYRVAHQVPGFPTGFVRESREEEFARVETTIGSVRPDSLALKGETARTSLGVRGETTAFEVPHGQPAVDLVTTENVRWESTAAVIHSNVSATSNLSPSRSYQAGRSYRESEVRPVFGPGLPEHATGRRTGTSVVLAMPLLSDGNHGAGVTTTDELRTALYVDDVLAGESTFFTNPTFTDLPARDATFRVERSFERGTKFELSTRVSAVWTFRSAATARETALPLSVVRFEPKLDANGALPAGTLQRLGLLTQSQGDTGELRDLRVEYSFDDGASWRRAGISGASALIYHPADAKYASLRAAATDSKGNSFEVTIIRAYRVTAGS</sequence>
<dbReference type="Proteomes" id="UP000649573">
    <property type="component" value="Unassembled WGS sequence"/>
</dbReference>
<keyword evidence="9" id="KW-1185">Reference proteome</keyword>
<evidence type="ECO:0000259" key="7">
    <source>
        <dbReference type="Pfam" id="PF00082"/>
    </source>
</evidence>
<dbReference type="PROSITE" id="PS00138">
    <property type="entry name" value="SUBTILASE_SER"/>
    <property type="match status" value="1"/>
</dbReference>
<dbReference type="InterPro" id="IPR015500">
    <property type="entry name" value="Peptidase_S8_subtilisin-rel"/>
</dbReference>
<evidence type="ECO:0000256" key="2">
    <source>
        <dbReference type="ARBA" id="ARBA00022670"/>
    </source>
</evidence>
<dbReference type="InterPro" id="IPR036852">
    <property type="entry name" value="Peptidase_S8/S53_dom_sf"/>
</dbReference>
<keyword evidence="6" id="KW-0732">Signal</keyword>
<gene>
    <name evidence="8" type="ORF">GCM10010178_70290</name>
</gene>
<dbReference type="Gene3D" id="2.60.40.10">
    <property type="entry name" value="Immunoglobulins"/>
    <property type="match status" value="1"/>
</dbReference>
<organism evidence="8 9">
    <name type="scientific">Lentzea flava</name>
    <dbReference type="NCBI Taxonomy" id="103732"/>
    <lineage>
        <taxon>Bacteria</taxon>
        <taxon>Bacillati</taxon>
        <taxon>Actinomycetota</taxon>
        <taxon>Actinomycetes</taxon>
        <taxon>Pseudonocardiales</taxon>
        <taxon>Pseudonocardiaceae</taxon>
        <taxon>Lentzea</taxon>
    </lineage>
</organism>
<dbReference type="PRINTS" id="PR00723">
    <property type="entry name" value="SUBTILISIN"/>
</dbReference>
<evidence type="ECO:0000256" key="5">
    <source>
        <dbReference type="PROSITE-ProRule" id="PRU01240"/>
    </source>
</evidence>
<comment type="similarity">
    <text evidence="1 5">Belongs to the peptidase S8 family.</text>
</comment>
<dbReference type="SUPFAM" id="SSF52743">
    <property type="entry name" value="Subtilisin-like"/>
    <property type="match status" value="1"/>
</dbReference>
<feature type="active site" description="Charge relay system" evidence="5">
    <location>
        <position position="172"/>
    </location>
</feature>
<evidence type="ECO:0000313" key="9">
    <source>
        <dbReference type="Proteomes" id="UP000649573"/>
    </source>
</evidence>
<feature type="signal peptide" evidence="6">
    <location>
        <begin position="1"/>
        <end position="23"/>
    </location>
</feature>
<keyword evidence="3 5" id="KW-0378">Hydrolase</keyword>
<evidence type="ECO:0000256" key="6">
    <source>
        <dbReference type="SAM" id="SignalP"/>
    </source>
</evidence>
<dbReference type="Pfam" id="PF00082">
    <property type="entry name" value="Peptidase_S8"/>
    <property type="match status" value="1"/>
</dbReference>